<accession>A0ABS7TD76</accession>
<dbReference type="InterPro" id="IPR036065">
    <property type="entry name" value="BolA-like_sf"/>
</dbReference>
<comment type="similarity">
    <text evidence="1">Belongs to the BolA/IbaG family.</text>
</comment>
<dbReference type="PANTHER" id="PTHR46230">
    <property type="match status" value="1"/>
</dbReference>
<keyword evidence="3" id="KW-1185">Reference proteome</keyword>
<sequence>MGWTEADIPRLNPERMAQMRALLTQHLAPTRLAIRDDSHKHAGHAGSRLGLGHFSIAIESAAFVGKLPLARHRLVYAALGAMMQTDIHALSITATAPDEVGGTS</sequence>
<proteinExistence type="inferred from homology"/>
<dbReference type="Proteomes" id="UP001430290">
    <property type="component" value="Unassembled WGS sequence"/>
</dbReference>
<dbReference type="InterPro" id="IPR002634">
    <property type="entry name" value="BolA"/>
</dbReference>
<dbReference type="Gene3D" id="3.30.300.90">
    <property type="entry name" value="BolA-like"/>
    <property type="match status" value="1"/>
</dbReference>
<evidence type="ECO:0000313" key="2">
    <source>
        <dbReference type="EMBL" id="MBZ4185819.1"/>
    </source>
</evidence>
<protein>
    <submittedName>
        <fullName evidence="2">BolA family transcriptional regulator</fullName>
    </submittedName>
</protein>
<dbReference type="EMBL" id="JAIQDJ010000001">
    <property type="protein sequence ID" value="MBZ4185819.1"/>
    <property type="molecule type" value="Genomic_DNA"/>
</dbReference>
<evidence type="ECO:0000256" key="1">
    <source>
        <dbReference type="RuleBase" id="RU003860"/>
    </source>
</evidence>
<reference evidence="2" key="1">
    <citation type="submission" date="2021-09" db="EMBL/GenBank/DDBJ databases">
        <authorList>
            <person name="Wu T."/>
            <person name="Guo S.Z."/>
        </authorList>
    </citation>
    <scope>NUCLEOTIDE SEQUENCE</scope>
    <source>
        <strain evidence="2">RSS-23</strain>
    </source>
</reference>
<name>A0ABS7TD76_9GAMM</name>
<comment type="caution">
    <text evidence="2">The sequence shown here is derived from an EMBL/GenBank/DDBJ whole genome shotgun (WGS) entry which is preliminary data.</text>
</comment>
<dbReference type="Pfam" id="PF01722">
    <property type="entry name" value="BolA"/>
    <property type="match status" value="1"/>
</dbReference>
<evidence type="ECO:0000313" key="3">
    <source>
        <dbReference type="Proteomes" id="UP001430290"/>
    </source>
</evidence>
<organism evidence="2 3">
    <name type="scientific">Thermomonas beijingensis</name>
    <dbReference type="NCBI Taxonomy" id="2872701"/>
    <lineage>
        <taxon>Bacteria</taxon>
        <taxon>Pseudomonadati</taxon>
        <taxon>Pseudomonadota</taxon>
        <taxon>Gammaproteobacteria</taxon>
        <taxon>Lysobacterales</taxon>
        <taxon>Lysobacteraceae</taxon>
        <taxon>Thermomonas</taxon>
    </lineage>
</organism>
<dbReference type="PANTHER" id="PTHR46230:SF7">
    <property type="entry name" value="BOLA-LIKE PROTEIN 1"/>
    <property type="match status" value="1"/>
</dbReference>
<dbReference type="SUPFAM" id="SSF82657">
    <property type="entry name" value="BolA-like"/>
    <property type="match status" value="1"/>
</dbReference>
<gene>
    <name evidence="2" type="ORF">K7B09_05690</name>
</gene>
<dbReference type="PIRSF" id="PIRSF003113">
    <property type="entry name" value="BolA"/>
    <property type="match status" value="1"/>
</dbReference>